<feature type="domain" description="Solute-binding protein family 5" evidence="6">
    <location>
        <begin position="81"/>
        <end position="460"/>
    </location>
</feature>
<dbReference type="GO" id="GO:0030313">
    <property type="term" value="C:cell envelope"/>
    <property type="evidence" value="ECO:0007669"/>
    <property type="project" value="UniProtKB-SubCell"/>
</dbReference>
<dbReference type="PROSITE" id="PS51257">
    <property type="entry name" value="PROKAR_LIPOPROTEIN"/>
    <property type="match status" value="1"/>
</dbReference>
<name>A0A269ZH47_9MICO</name>
<sequence>MKRRTGIKVAAIAAAGALLLSACSTSTTGGGGGGEDGGVLTVGTTDKVTVLDPAGAYDNGTSLVEQQVYPFLLAYKPGTAELNPSIAESADFTDPKKYEVKLKDGLKFANGNELTSSDVKFSFDRQIKIQDPNGPSSLLGGLESVETPDDKIVVFNLKRDNDQTWPGVLASAAGPIVDEDVFSPTELTPDQEIVDGKAFSGPYVIDGFKFNELITYKAYPDYQGYLEPAKTDTVQMKYYSDANNMKLDVEKGTIDVAWRSLSATDIEDLGKNDDLTVHKGPGGEIRYIVYNMDTMPFGKKTDDADEKKALAVRQAMADSIDRQAVASQVYKDTYTPLYSYVPEGLPGANESLKSAYGDGKGGADVEKAKKTLEDAGVTTPVELNLQYNPDHYGPSSGDEYALIKDQLDKTGLFKVNLQSTEWVQYSEDRTADVYPMYQLGWFPDYSDADNYLVPFFYDTDETPSFLANHYRNEEINKELTDQASIADKGERAKAIEDIQNQLAEELPTLPLLQGNQIAVSGKDVKGVEDTLDPAFQFRLALLSK</sequence>
<comment type="caution">
    <text evidence="7">The sequence shown here is derived from an EMBL/GenBank/DDBJ whole genome shotgun (WGS) entry which is preliminary data.</text>
</comment>
<evidence type="ECO:0000256" key="5">
    <source>
        <dbReference type="SAM" id="SignalP"/>
    </source>
</evidence>
<dbReference type="InterPro" id="IPR030678">
    <property type="entry name" value="Peptide/Ni-bd"/>
</dbReference>
<gene>
    <name evidence="7" type="ORF">B8X04_03130</name>
</gene>
<dbReference type="Pfam" id="PF00496">
    <property type="entry name" value="SBP_bac_5"/>
    <property type="match status" value="1"/>
</dbReference>
<evidence type="ECO:0000259" key="6">
    <source>
        <dbReference type="Pfam" id="PF00496"/>
    </source>
</evidence>
<protein>
    <submittedName>
        <fullName evidence="7">Peptide ABC transporter substrate-binding protein</fullName>
    </submittedName>
</protein>
<dbReference type="Gene3D" id="3.10.105.10">
    <property type="entry name" value="Dipeptide-binding Protein, Domain 3"/>
    <property type="match status" value="1"/>
</dbReference>
<evidence type="ECO:0000256" key="2">
    <source>
        <dbReference type="ARBA" id="ARBA00005695"/>
    </source>
</evidence>
<accession>A0A269ZH47</accession>
<feature type="chain" id="PRO_5038598492" evidence="5">
    <location>
        <begin position="30"/>
        <end position="544"/>
    </location>
</feature>
<dbReference type="PANTHER" id="PTHR30290">
    <property type="entry name" value="PERIPLASMIC BINDING COMPONENT OF ABC TRANSPORTER"/>
    <property type="match status" value="1"/>
</dbReference>
<organism evidence="7 8">
    <name type="scientific">Brevibacterium casei</name>
    <dbReference type="NCBI Taxonomy" id="33889"/>
    <lineage>
        <taxon>Bacteria</taxon>
        <taxon>Bacillati</taxon>
        <taxon>Actinomycetota</taxon>
        <taxon>Actinomycetes</taxon>
        <taxon>Micrococcales</taxon>
        <taxon>Brevibacteriaceae</taxon>
        <taxon>Brevibacterium</taxon>
    </lineage>
</organism>
<dbReference type="AlphaFoldDB" id="A0A269ZH47"/>
<dbReference type="GO" id="GO:0042597">
    <property type="term" value="C:periplasmic space"/>
    <property type="evidence" value="ECO:0007669"/>
    <property type="project" value="UniProtKB-ARBA"/>
</dbReference>
<keyword evidence="4 5" id="KW-0732">Signal</keyword>
<evidence type="ECO:0000256" key="3">
    <source>
        <dbReference type="ARBA" id="ARBA00022448"/>
    </source>
</evidence>
<dbReference type="GO" id="GO:0043190">
    <property type="term" value="C:ATP-binding cassette (ABC) transporter complex"/>
    <property type="evidence" value="ECO:0007669"/>
    <property type="project" value="InterPro"/>
</dbReference>
<dbReference type="InterPro" id="IPR000914">
    <property type="entry name" value="SBP_5_dom"/>
</dbReference>
<dbReference type="RefSeq" id="WP_095375432.1">
    <property type="nucleotide sequence ID" value="NZ_NCWY01000002.1"/>
</dbReference>
<comment type="similarity">
    <text evidence="2">Belongs to the bacterial solute-binding protein 5 family.</text>
</comment>
<dbReference type="EMBL" id="NCWY01000002">
    <property type="protein sequence ID" value="PAK96911.1"/>
    <property type="molecule type" value="Genomic_DNA"/>
</dbReference>
<proteinExistence type="inferred from homology"/>
<dbReference type="InterPro" id="IPR039424">
    <property type="entry name" value="SBP_5"/>
</dbReference>
<feature type="signal peptide" evidence="5">
    <location>
        <begin position="1"/>
        <end position="29"/>
    </location>
</feature>
<reference evidence="7 8" key="1">
    <citation type="submission" date="2017-04" db="EMBL/GenBank/DDBJ databases">
        <title>Kefir bacterial isolates.</title>
        <authorList>
            <person name="Kim Y."/>
            <person name="Blasche S."/>
            <person name="Patil K.R."/>
        </authorList>
    </citation>
    <scope>NUCLEOTIDE SEQUENCE [LARGE SCALE GENOMIC DNA]</scope>
    <source>
        <strain evidence="7 8">OG2</strain>
    </source>
</reference>
<evidence type="ECO:0000313" key="8">
    <source>
        <dbReference type="Proteomes" id="UP000216867"/>
    </source>
</evidence>
<dbReference type="PANTHER" id="PTHR30290:SF10">
    <property type="entry name" value="PERIPLASMIC OLIGOPEPTIDE-BINDING PROTEIN-RELATED"/>
    <property type="match status" value="1"/>
</dbReference>
<dbReference type="GO" id="GO:1904680">
    <property type="term" value="F:peptide transmembrane transporter activity"/>
    <property type="evidence" value="ECO:0007669"/>
    <property type="project" value="TreeGrafter"/>
</dbReference>
<evidence type="ECO:0000256" key="4">
    <source>
        <dbReference type="ARBA" id="ARBA00022729"/>
    </source>
</evidence>
<dbReference type="GO" id="GO:0015833">
    <property type="term" value="P:peptide transport"/>
    <property type="evidence" value="ECO:0007669"/>
    <property type="project" value="TreeGrafter"/>
</dbReference>
<comment type="subcellular location">
    <subcellularLocation>
        <location evidence="1">Cell envelope</location>
    </subcellularLocation>
</comment>
<dbReference type="SUPFAM" id="SSF53850">
    <property type="entry name" value="Periplasmic binding protein-like II"/>
    <property type="match status" value="1"/>
</dbReference>
<evidence type="ECO:0000256" key="1">
    <source>
        <dbReference type="ARBA" id="ARBA00004196"/>
    </source>
</evidence>
<evidence type="ECO:0000313" key="7">
    <source>
        <dbReference type="EMBL" id="PAK96911.1"/>
    </source>
</evidence>
<dbReference type="Proteomes" id="UP000216867">
    <property type="component" value="Unassembled WGS sequence"/>
</dbReference>
<keyword evidence="3" id="KW-0813">Transport</keyword>
<dbReference type="PIRSF" id="PIRSF002741">
    <property type="entry name" value="MppA"/>
    <property type="match status" value="1"/>
</dbReference>
<dbReference type="Gene3D" id="3.40.190.10">
    <property type="entry name" value="Periplasmic binding protein-like II"/>
    <property type="match status" value="1"/>
</dbReference>